<evidence type="ECO:0000313" key="15">
    <source>
        <dbReference type="Proteomes" id="UP001281410"/>
    </source>
</evidence>
<gene>
    <name evidence="14" type="ORF">Dsin_010977</name>
</gene>
<comment type="similarity">
    <text evidence="2 12">Belongs to the glycosyl hydrolase 28 family.</text>
</comment>
<evidence type="ECO:0000256" key="6">
    <source>
        <dbReference type="ARBA" id="ARBA00022729"/>
    </source>
</evidence>
<keyword evidence="8 12" id="KW-0326">Glycosidase</keyword>
<dbReference type="InterPro" id="IPR000743">
    <property type="entry name" value="Glyco_hydro_28"/>
</dbReference>
<evidence type="ECO:0000256" key="3">
    <source>
        <dbReference type="ARBA" id="ARBA00012736"/>
    </source>
</evidence>
<evidence type="ECO:0000256" key="10">
    <source>
        <dbReference type="ARBA" id="ARBA00034074"/>
    </source>
</evidence>
<keyword evidence="9" id="KW-0961">Cell wall biogenesis/degradation</keyword>
<keyword evidence="4" id="KW-0134">Cell wall</keyword>
<keyword evidence="6 13" id="KW-0732">Signal</keyword>
<evidence type="ECO:0000256" key="9">
    <source>
        <dbReference type="ARBA" id="ARBA00023316"/>
    </source>
</evidence>
<dbReference type="EC" id="3.2.1.15" evidence="3"/>
<dbReference type="InterPro" id="IPR006626">
    <property type="entry name" value="PbH1"/>
</dbReference>
<dbReference type="GO" id="GO:0005975">
    <property type="term" value="P:carbohydrate metabolic process"/>
    <property type="evidence" value="ECO:0007669"/>
    <property type="project" value="InterPro"/>
</dbReference>
<dbReference type="GO" id="GO:0010047">
    <property type="term" value="P:fruit dehiscence"/>
    <property type="evidence" value="ECO:0007669"/>
    <property type="project" value="UniProtKB-ARBA"/>
</dbReference>
<comment type="caution">
    <text evidence="14">The sequence shown here is derived from an EMBL/GenBank/DDBJ whole genome shotgun (WGS) entry which is preliminary data.</text>
</comment>
<evidence type="ECO:0000256" key="4">
    <source>
        <dbReference type="ARBA" id="ARBA00022512"/>
    </source>
</evidence>
<keyword evidence="5" id="KW-0964">Secreted</keyword>
<reference evidence="14" key="1">
    <citation type="journal article" date="2023" name="Plant J.">
        <title>Genome sequences and population genomics provide insights into the demographic history, inbreeding, and mutation load of two 'living fossil' tree species of Dipteronia.</title>
        <authorList>
            <person name="Feng Y."/>
            <person name="Comes H.P."/>
            <person name="Chen J."/>
            <person name="Zhu S."/>
            <person name="Lu R."/>
            <person name="Zhang X."/>
            <person name="Li P."/>
            <person name="Qiu J."/>
            <person name="Olsen K.M."/>
            <person name="Qiu Y."/>
        </authorList>
    </citation>
    <scope>NUCLEOTIDE SEQUENCE</scope>
    <source>
        <strain evidence="14">NBL</strain>
    </source>
</reference>
<feature type="signal peptide" evidence="13">
    <location>
        <begin position="1"/>
        <end position="25"/>
    </location>
</feature>
<evidence type="ECO:0000256" key="7">
    <source>
        <dbReference type="ARBA" id="ARBA00022801"/>
    </source>
</evidence>
<dbReference type="GO" id="GO:0004650">
    <property type="term" value="F:polygalacturonase activity"/>
    <property type="evidence" value="ECO:0007669"/>
    <property type="project" value="UniProtKB-EC"/>
</dbReference>
<organism evidence="14 15">
    <name type="scientific">Dipteronia sinensis</name>
    <dbReference type="NCBI Taxonomy" id="43782"/>
    <lineage>
        <taxon>Eukaryota</taxon>
        <taxon>Viridiplantae</taxon>
        <taxon>Streptophyta</taxon>
        <taxon>Embryophyta</taxon>
        <taxon>Tracheophyta</taxon>
        <taxon>Spermatophyta</taxon>
        <taxon>Magnoliopsida</taxon>
        <taxon>eudicotyledons</taxon>
        <taxon>Gunneridae</taxon>
        <taxon>Pentapetalae</taxon>
        <taxon>rosids</taxon>
        <taxon>malvids</taxon>
        <taxon>Sapindales</taxon>
        <taxon>Sapindaceae</taxon>
        <taxon>Hippocastanoideae</taxon>
        <taxon>Acereae</taxon>
        <taxon>Dipteronia</taxon>
    </lineage>
</organism>
<evidence type="ECO:0000256" key="12">
    <source>
        <dbReference type="RuleBase" id="RU361169"/>
    </source>
</evidence>
<keyword evidence="15" id="KW-1185">Reference proteome</keyword>
<keyword evidence="7 12" id="KW-0378">Hydrolase</keyword>
<dbReference type="InterPro" id="IPR011050">
    <property type="entry name" value="Pectin_lyase_fold/virulence"/>
</dbReference>
<dbReference type="InterPro" id="IPR012334">
    <property type="entry name" value="Pectin_lyas_fold"/>
</dbReference>
<evidence type="ECO:0000256" key="5">
    <source>
        <dbReference type="ARBA" id="ARBA00022525"/>
    </source>
</evidence>
<dbReference type="FunFam" id="2.160.20.10:FF:000028">
    <property type="entry name" value="Polygalacturonase QRT2"/>
    <property type="match status" value="1"/>
</dbReference>
<dbReference type="Proteomes" id="UP001281410">
    <property type="component" value="Unassembled WGS sequence"/>
</dbReference>
<protein>
    <recommendedName>
        <fullName evidence="3">endo-polygalacturonase</fullName>
        <ecNumber evidence="3">3.2.1.15</ecNumber>
    </recommendedName>
</protein>
<accession>A0AAE0ATS6</accession>
<name>A0AAE0ATS6_9ROSI</name>
<comment type="subcellular location">
    <subcellularLocation>
        <location evidence="1">Secreted</location>
        <location evidence="1">Cell wall</location>
    </subcellularLocation>
</comment>
<evidence type="ECO:0000256" key="13">
    <source>
        <dbReference type="SAM" id="SignalP"/>
    </source>
</evidence>
<dbReference type="GO" id="GO:0009901">
    <property type="term" value="P:anther dehiscence"/>
    <property type="evidence" value="ECO:0007669"/>
    <property type="project" value="UniProtKB-ARBA"/>
</dbReference>
<dbReference type="EMBL" id="JANJYJ010000003">
    <property type="protein sequence ID" value="KAK3223952.1"/>
    <property type="molecule type" value="Genomic_DNA"/>
</dbReference>
<feature type="active site" evidence="11">
    <location>
        <position position="291"/>
    </location>
</feature>
<dbReference type="GO" id="GO:0009830">
    <property type="term" value="P:cell wall modification involved in abscission"/>
    <property type="evidence" value="ECO:0007669"/>
    <property type="project" value="UniProtKB-ARBA"/>
</dbReference>
<dbReference type="AlphaFoldDB" id="A0AAE0ATS6"/>
<sequence>MFSKSCLIITLYLIILVSFSSSTFGSYLDYYDNPNPARLKSESRTTSSTSSFRRSFFKARPLAAASSPSSAKVVNVDSFGAKGDGTDDSQAFKRAWQEACSSSKEAVLVVPKNKMYLLKPLRFSGPCKSSLTMKIYGTIKASVRLSDYKKDPDRWIVFENVNNFRVDGSGTIDGSGRIWWQNSCKINENRPCTDAPTAVTFNECNNLVVASLMFKNSQKMHLTFQKCVNVRALNLLVIAPGNSPNTDGIHVTGTQDILIKNCVIRTGDDCISIVSGSKNVRATDITCGPGHGISIGSLGAGNSEAEVSDVVVNRARFSGTTNGVRIKTWQGGSGYAKNIVFQNIAMKNVSNPIIIDQHYCDQNDPCPDQGSAVQISNVAYKNIRGTSASELAIKFDCSKHYACQGILVQDVTLAPQIEDSAQASCVNVKLQTVGSFSPQCS</sequence>
<evidence type="ECO:0000256" key="11">
    <source>
        <dbReference type="PROSITE-ProRule" id="PRU10052"/>
    </source>
</evidence>
<evidence type="ECO:0000256" key="8">
    <source>
        <dbReference type="ARBA" id="ARBA00023295"/>
    </source>
</evidence>
<dbReference type="Gene3D" id="2.160.20.10">
    <property type="entry name" value="Single-stranded right-handed beta-helix, Pectin lyase-like"/>
    <property type="match status" value="1"/>
</dbReference>
<feature type="chain" id="PRO_5042093470" description="endo-polygalacturonase" evidence="13">
    <location>
        <begin position="26"/>
        <end position="441"/>
    </location>
</feature>
<dbReference type="SMART" id="SM00710">
    <property type="entry name" value="PbH1"/>
    <property type="match status" value="4"/>
</dbReference>
<dbReference type="PROSITE" id="PS00502">
    <property type="entry name" value="POLYGALACTURONASE"/>
    <property type="match status" value="1"/>
</dbReference>
<dbReference type="Pfam" id="PF00295">
    <property type="entry name" value="Glyco_hydro_28"/>
    <property type="match status" value="1"/>
</dbReference>
<evidence type="ECO:0000313" key="14">
    <source>
        <dbReference type="EMBL" id="KAK3223952.1"/>
    </source>
</evidence>
<proteinExistence type="inferred from homology"/>
<dbReference type="PANTHER" id="PTHR31375">
    <property type="match status" value="1"/>
</dbReference>
<evidence type="ECO:0000256" key="2">
    <source>
        <dbReference type="ARBA" id="ARBA00008834"/>
    </source>
</evidence>
<dbReference type="SUPFAM" id="SSF51126">
    <property type="entry name" value="Pectin lyase-like"/>
    <property type="match status" value="1"/>
</dbReference>
<evidence type="ECO:0000256" key="1">
    <source>
        <dbReference type="ARBA" id="ARBA00004191"/>
    </source>
</evidence>
<comment type="catalytic activity">
    <reaction evidence="10">
        <text>(1,4-alpha-D-galacturonosyl)n+m + H2O = (1,4-alpha-D-galacturonosyl)n + (1,4-alpha-D-galacturonosyl)m.</text>
        <dbReference type="EC" id="3.2.1.15"/>
    </reaction>
</comment>